<reference evidence="1" key="1">
    <citation type="journal article" date="2022" name="bioRxiv">
        <title>Deciphering the potential niche of two novel black yeast fungi from a biological soil crust based on their genomes, phenotypes, and melanin regulation.</title>
        <authorList>
            <consortium name="DOE Joint Genome Institute"/>
            <person name="Carr E.C."/>
            <person name="Barton Q."/>
            <person name="Grambo S."/>
            <person name="Sullivan M."/>
            <person name="Renfro C.M."/>
            <person name="Kuo A."/>
            <person name="Pangilinan J."/>
            <person name="Lipzen A."/>
            <person name="Keymanesh K."/>
            <person name="Savage E."/>
            <person name="Barry K."/>
            <person name="Grigoriev I.V."/>
            <person name="Riekhof W.R."/>
            <person name="Harris S.S."/>
        </authorList>
    </citation>
    <scope>NUCLEOTIDE SEQUENCE</scope>
    <source>
        <strain evidence="1">JF 03-4F</strain>
    </source>
</reference>
<gene>
    <name evidence="1" type="ORF">EDD36DRAFT_483236</name>
</gene>
<evidence type="ECO:0000313" key="1">
    <source>
        <dbReference type="EMBL" id="KAI1608254.1"/>
    </source>
</evidence>
<keyword evidence="2" id="KW-1185">Reference proteome</keyword>
<dbReference type="InterPro" id="IPR021848">
    <property type="entry name" value="HODM_asu-like"/>
</dbReference>
<sequence length="384" mass="43550">MEAATLKPASTVELQMRIGFSLITLVALYVYLQRLNAKPSQTKSLLKDIAPTTSTGSCSSGSDPVTQLDFTNVGPYKPNFQYEDEEPISWYEKDFISDRVYSITMAIEKLAFNDWIVFDKNYKKRMDLKAKVLEEAGSDAIDCREGGYDGCVEMLECLVNYLPRRFPTIFTLSADKSVINNRVTGESFNVSPPYVKHHPLYIAGRLVEDDLNILVEGPSGEYVLKAVLSAFPAGFHVRDKMDKTLTEIHQTVPTFFKSVDPSKMVVRVNWAINDHEELFLTEGAHLYENDVGEADESIDIEQVQLRVERQVLRRLPRTKAICFVTKTYLYRLVDIAEIPGFATRLGGLLHKLPEKFAFYKRKPVWGKVVLAYLDEMAAKYPAES</sequence>
<dbReference type="AlphaFoldDB" id="A0AAN6DN42"/>
<dbReference type="Proteomes" id="UP001203852">
    <property type="component" value="Unassembled WGS sequence"/>
</dbReference>
<dbReference type="Pfam" id="PF11927">
    <property type="entry name" value="HODM_asu-like"/>
    <property type="match status" value="1"/>
</dbReference>
<dbReference type="EMBL" id="MU404364">
    <property type="protein sequence ID" value="KAI1608254.1"/>
    <property type="molecule type" value="Genomic_DNA"/>
</dbReference>
<evidence type="ECO:0000313" key="2">
    <source>
        <dbReference type="Proteomes" id="UP001203852"/>
    </source>
</evidence>
<proteinExistence type="predicted"/>
<accession>A0AAN6DN42</accession>
<comment type="caution">
    <text evidence="1">The sequence shown here is derived from an EMBL/GenBank/DDBJ whole genome shotgun (WGS) entry which is preliminary data.</text>
</comment>
<organism evidence="1 2">
    <name type="scientific">Exophiala viscosa</name>
    <dbReference type="NCBI Taxonomy" id="2486360"/>
    <lineage>
        <taxon>Eukaryota</taxon>
        <taxon>Fungi</taxon>
        <taxon>Dikarya</taxon>
        <taxon>Ascomycota</taxon>
        <taxon>Pezizomycotina</taxon>
        <taxon>Eurotiomycetes</taxon>
        <taxon>Chaetothyriomycetidae</taxon>
        <taxon>Chaetothyriales</taxon>
        <taxon>Herpotrichiellaceae</taxon>
        <taxon>Exophiala</taxon>
    </lineage>
</organism>
<protein>
    <submittedName>
        <fullName evidence="1">Uncharacterized protein</fullName>
    </submittedName>
</protein>
<name>A0AAN6DN42_9EURO</name>